<reference evidence="3" key="3">
    <citation type="submission" date="2015-04" db="UniProtKB">
        <authorList>
            <consortium name="EnsemblPlants"/>
        </authorList>
    </citation>
    <scope>IDENTIFICATION</scope>
</reference>
<feature type="compositionally biased region" description="Low complexity" evidence="1">
    <location>
        <begin position="1938"/>
        <end position="1966"/>
    </location>
</feature>
<sequence>MSSIPFLGREEGGWAHICAAVTAPKIIARTHRSPSFLPPRDLSSSTPNPSRAGPKEGRKGRAGCGGGGWRRGLERRRRRQVNKAGDLNLFFRVDEYLCPHCVRFLHLQGIVECGVTIDQKASPRRAAIEKAQEELRQEYDVREERRRELEFLEKGGNPLDFKLGHVESVSVQSTSVADHTTEQNVISEAKGSFACAASPHGDSVESSGKPGSSSCRDANTGDNLMLLDGDTSNTGGEKLVKRGTKRTNASQPDMSLCCDGQNNVKEAEDSGLFRLGAKNQAYARRRSKSSRENATVSLGSQPVSPLCSQGKDSKGIIQETKSEDHGASSISNSRPASPNGNNTLKDASLGDRDAMEKNNTNEGKQATTLETTSAKDGLQTLVISPNSVQLIGDDLVVTAANSVESPDTTPKEAALVATSSFPSLCNEVLKEACVAEKAGNGCSDKNLIVHADDIVSKSADAVPSPVVDIASLNVKEADITCANMSKTIDEHHGKSENISGKVSDEDLGDSIPCDNDGNKDGQLEGGDIPTVVDGIYNSVQPEVSSTIYTKDDIDAHNKIGDAQKDAGNLATSGHEEVDKEAGFNLKRNNRCSPDFNAADKLDSVAMASGLLTKDVPSSVSLMDLDNDVKKSGENIPPMEKKECRDSTVVNKEHEDSILRRAQLIEVNIKKAGECSLSNAILEKKQMSHWDFVLEEMAWMANEFMQMCHWIAFSGRATFEEANIKRKQKLIARILAKSIMNFWCSAETLRGTGGRISKEGQPEESIGLEETKLAGVNGEKEQCNESLEQEKPRCSSLQSPVQNYALRFLKDNCNISKCLSLAEAPATPDRLNDFGILKVPDHLSEEKLFYGVVPGAMQAYREFVGIQKTNKKTNNSRHNDDYEPSTTGSVAGSHRGNAYEDDDVEASTYLLPGSYDGGLASKSYKKKHMMQQRMNGTRHYGTSVDMPYDPYVESKSGNHPFLSNGKRPSDLFNIPTKRIRTAARQRVVSPYPANASGATAFTNKTDASSGDTNSCQDDQSSLHGGSFPRKNVDIESTADFDRQLYDSSEVSTKSKKKKKSKHPGYKTPQTVAESCSLIAGKKDYLKKRSEVHPFDSNGNIVTNGQHGIKKPKLMNQPPDVSLEALTPVGPMVSPAASQMSNMANPTKIIKIITNRDRGRKNKVLKMAAGHSGPGSPWSSFEDQALVVLVHDMGQNWELVSDALNSIVQRKCIYRRPHECKDRHKLLTERSSVDGADSADDSGSSQHYQSTLPGIPKGSARQLFQRLQGPFEEETLKAHFEKIIFLGQKLHPNRKKGENQELMQINPLHSSHVQALSQACAPGVVLMPLDLCDAMTPNPDALSIGYSGSHASGLLSNHPSSVGPTLPTANLNTRVPGSPCMVLGNTLPSPSTPNAPRDTQRYGIPRPTSLQGDEQQRIQYSQMLNSRSLQQPVPGALPAGVDRGVRMMSGAHGMGMMTGINRGTVTRPPFPRLSSSGMLNMVSPGSMLPNNGQSMQNTVNVHPGTIPGHGNTMLRPRDPMQMLWPGQNMEEHRQMMMQEFQMQVSQGNSQSIHYTGTPFSNVGASSPGHPFPVQSSQPHQMPQQSHVLGNTHHPHIQGTTQSSPQQQAYGMRLAKDRHAQQCVMTQQQHPLSGASTASPVQNGSQMQQQSQGPPSSVQSSQSQHKQQHPTQNSQDNSVLPSQPVNTSHKQKKQQGQQQSRQNQQQRNQGSQQAKLMKSLGRGNMMHHSPPVETTQASGIPTTPKNQVSDKTMVQQGPGYFTGNKGLVSSVVQPGNQHKLYGSQMLHSPIQTPDVGNQSSMQSSPNQTLLTSQQAPLHSSSPLATQQQQQQQRYMNPSHNNIQRLMMQQNRHMNTDGRIESPVDQVQHNQIIPSTSMAKSADSGSPGGVSSINQRRQESSHDPTAVLSTLQLASSPQDTYVGNEMLLSASSQGMLQRQMSGGVPIHGHGIGGQRQQQQSQQQKPSVQGSRNSLWNVGNPKLTYTENVKLLTGSNIISCLSLATGFPNVRTHFETWNAGILGLVTLDGLNEADIQNGPIIRLD</sequence>
<feature type="region of interest" description="Disordered" evidence="1">
    <location>
        <begin position="1784"/>
        <end position="1832"/>
    </location>
</feature>
<dbReference type="Pfam" id="PF13921">
    <property type="entry name" value="Myb_DNA-bind_6"/>
    <property type="match status" value="1"/>
</dbReference>
<feature type="compositionally biased region" description="Polar residues" evidence="1">
    <location>
        <begin position="1595"/>
        <end position="1606"/>
    </location>
</feature>
<feature type="region of interest" description="Disordered" evidence="1">
    <location>
        <begin position="1561"/>
        <end position="1744"/>
    </location>
</feature>
<feature type="compositionally biased region" description="Polar residues" evidence="1">
    <location>
        <begin position="328"/>
        <end position="345"/>
    </location>
</feature>
<feature type="compositionally biased region" description="Polar residues" evidence="1">
    <location>
        <begin position="357"/>
        <end position="372"/>
    </location>
</feature>
<feature type="compositionally biased region" description="Basic residues" evidence="1">
    <location>
        <begin position="1052"/>
        <end position="1063"/>
    </location>
</feature>
<feature type="compositionally biased region" description="Polar residues" evidence="1">
    <location>
        <begin position="995"/>
        <end position="1022"/>
    </location>
</feature>
<dbReference type="PANTHER" id="PTHR46774">
    <property type="entry name" value="CHROMATIN MODIFICATION-RELATED PROTEIN EAF1 A-RELATED"/>
    <property type="match status" value="1"/>
</dbReference>
<evidence type="ECO:0000313" key="3">
    <source>
        <dbReference type="EnsemblPlants" id="LPERR11G18970.1"/>
    </source>
</evidence>
<feature type="region of interest" description="Disordered" evidence="1">
    <location>
        <begin position="1223"/>
        <end position="1255"/>
    </location>
</feature>
<feature type="region of interest" description="Disordered" evidence="1">
    <location>
        <begin position="1871"/>
        <end position="1901"/>
    </location>
</feature>
<feature type="region of interest" description="Disordered" evidence="1">
    <location>
        <begin position="197"/>
        <end position="261"/>
    </location>
</feature>
<feature type="region of interest" description="Disordered" evidence="1">
    <location>
        <begin position="283"/>
        <end position="372"/>
    </location>
</feature>
<feature type="compositionally biased region" description="Polar residues" evidence="1">
    <location>
        <begin position="1671"/>
        <end position="1685"/>
    </location>
</feature>
<feature type="compositionally biased region" description="Low complexity" evidence="1">
    <location>
        <begin position="1636"/>
        <end position="1670"/>
    </location>
</feature>
<evidence type="ECO:0000313" key="4">
    <source>
        <dbReference type="Proteomes" id="UP000032180"/>
    </source>
</evidence>
<reference evidence="3 4" key="1">
    <citation type="submission" date="2012-08" db="EMBL/GenBank/DDBJ databases">
        <title>Oryza genome evolution.</title>
        <authorList>
            <person name="Wing R.A."/>
        </authorList>
    </citation>
    <scope>NUCLEOTIDE SEQUENCE</scope>
</reference>
<accession>A0A0D9XV79</accession>
<dbReference type="STRING" id="77586.A0A0D9XV79"/>
<dbReference type="PANTHER" id="PTHR46774:SF3">
    <property type="entry name" value="CHROMATIN MODIFICATION-RELATED PROTEIN EAF1 A-RELATED"/>
    <property type="match status" value="1"/>
</dbReference>
<dbReference type="InterPro" id="IPR001005">
    <property type="entry name" value="SANT/Myb"/>
</dbReference>
<feature type="compositionally biased region" description="Low complexity" evidence="1">
    <location>
        <begin position="1691"/>
        <end position="1710"/>
    </location>
</feature>
<feature type="compositionally biased region" description="Polar residues" evidence="1">
    <location>
        <begin position="292"/>
        <end position="307"/>
    </location>
</feature>
<dbReference type="Gramene" id="LPERR11G18970.1">
    <property type="protein sequence ID" value="LPERR11G18970.1"/>
    <property type="gene ID" value="LPERR11G18970"/>
</dbReference>
<evidence type="ECO:0000259" key="2">
    <source>
        <dbReference type="PROSITE" id="PS50090"/>
    </source>
</evidence>
<feature type="region of interest" description="Disordered" evidence="1">
    <location>
        <begin position="1046"/>
        <end position="1067"/>
    </location>
</feature>
<feature type="compositionally biased region" description="Polar residues" evidence="1">
    <location>
        <begin position="1729"/>
        <end position="1744"/>
    </location>
</feature>
<feature type="region of interest" description="Disordered" evidence="1">
    <location>
        <begin position="869"/>
        <end position="896"/>
    </location>
</feature>
<organism evidence="3 4">
    <name type="scientific">Leersia perrieri</name>
    <dbReference type="NCBI Taxonomy" id="77586"/>
    <lineage>
        <taxon>Eukaryota</taxon>
        <taxon>Viridiplantae</taxon>
        <taxon>Streptophyta</taxon>
        <taxon>Embryophyta</taxon>
        <taxon>Tracheophyta</taxon>
        <taxon>Spermatophyta</taxon>
        <taxon>Magnoliopsida</taxon>
        <taxon>Liliopsida</taxon>
        <taxon>Poales</taxon>
        <taxon>Poaceae</taxon>
        <taxon>BOP clade</taxon>
        <taxon>Oryzoideae</taxon>
        <taxon>Oryzeae</taxon>
        <taxon>Oryzinae</taxon>
        <taxon>Leersia</taxon>
    </lineage>
</organism>
<feature type="region of interest" description="Disordered" evidence="1">
    <location>
        <begin position="1936"/>
        <end position="1970"/>
    </location>
</feature>
<feature type="compositionally biased region" description="Low complexity" evidence="1">
    <location>
        <begin position="204"/>
        <end position="214"/>
    </location>
</feature>
<proteinExistence type="predicted"/>
<feature type="compositionally biased region" description="Polar residues" evidence="1">
    <location>
        <begin position="1784"/>
        <end position="1822"/>
    </location>
</feature>
<dbReference type="EnsemblPlants" id="LPERR11G18970.1">
    <property type="protein sequence ID" value="LPERR11G18970.1"/>
    <property type="gene ID" value="LPERR11G18970"/>
</dbReference>
<dbReference type="PROSITE" id="PS50090">
    <property type="entry name" value="MYB_LIKE"/>
    <property type="match status" value="1"/>
</dbReference>
<dbReference type="HOGENOM" id="CLU_002111_0_0_1"/>
<feature type="compositionally biased region" description="Low complexity" evidence="1">
    <location>
        <begin position="1231"/>
        <end position="1243"/>
    </location>
</feature>
<evidence type="ECO:0000256" key="1">
    <source>
        <dbReference type="SAM" id="MobiDB-lite"/>
    </source>
</evidence>
<dbReference type="InterPro" id="IPR044798">
    <property type="entry name" value="EAF1A/B"/>
</dbReference>
<feature type="compositionally biased region" description="Low complexity" evidence="1">
    <location>
        <begin position="1570"/>
        <end position="1585"/>
    </location>
</feature>
<keyword evidence="4" id="KW-1185">Reference proteome</keyword>
<feature type="domain" description="Myb-like" evidence="2">
    <location>
        <begin position="1174"/>
        <end position="1226"/>
    </location>
</feature>
<name>A0A0D9XV79_9ORYZ</name>
<protein>
    <recommendedName>
        <fullName evidence="2">Myb-like domain-containing protein</fullName>
    </recommendedName>
</protein>
<dbReference type="GO" id="GO:0035267">
    <property type="term" value="C:NuA4 histone acetyltransferase complex"/>
    <property type="evidence" value="ECO:0007669"/>
    <property type="project" value="InterPro"/>
</dbReference>
<reference evidence="4" key="2">
    <citation type="submission" date="2013-12" db="EMBL/GenBank/DDBJ databases">
        <authorList>
            <person name="Yu Y."/>
            <person name="Lee S."/>
            <person name="de Baynast K."/>
            <person name="Wissotski M."/>
            <person name="Liu L."/>
            <person name="Talag J."/>
            <person name="Goicoechea J."/>
            <person name="Angelova A."/>
            <person name="Jetty R."/>
            <person name="Kudrna D."/>
            <person name="Golser W."/>
            <person name="Rivera L."/>
            <person name="Zhang J."/>
            <person name="Wing R."/>
        </authorList>
    </citation>
    <scope>NUCLEOTIDE SEQUENCE</scope>
</reference>
<dbReference type="Proteomes" id="UP000032180">
    <property type="component" value="Chromosome 11"/>
</dbReference>
<feature type="region of interest" description="Disordered" evidence="1">
    <location>
        <begin position="1385"/>
        <end position="1410"/>
    </location>
</feature>
<dbReference type="eggNOG" id="KOG0496">
    <property type="taxonomic scope" value="Eukaryota"/>
</dbReference>
<feature type="compositionally biased region" description="Polar residues" evidence="1">
    <location>
        <begin position="1620"/>
        <end position="1635"/>
    </location>
</feature>
<feature type="region of interest" description="Disordered" evidence="1">
    <location>
        <begin position="32"/>
        <end position="70"/>
    </location>
</feature>
<feature type="region of interest" description="Disordered" evidence="1">
    <location>
        <begin position="982"/>
        <end position="1030"/>
    </location>
</feature>